<proteinExistence type="evidence at transcript level"/>
<comment type="catalytic activity">
    <reaction evidence="1">
        <text>Hydrolysis of terminal, non-reducing (1-&gt;4)-linked alpha-D-glucose residues with release of alpha-D-glucose.</text>
        <dbReference type="EC" id="3.2.1.20"/>
    </reaction>
</comment>
<keyword evidence="7" id="KW-0326">Glycosidase</keyword>
<dbReference type="EMBL" id="GANO01002192">
    <property type="protein sequence ID" value="JAB57679.1"/>
    <property type="molecule type" value="mRNA"/>
</dbReference>
<dbReference type="EC" id="3.2.1.20" evidence="3"/>
<organism evidence="11">
    <name type="scientific">Corethrella appendiculata</name>
    <dbReference type="NCBI Taxonomy" id="1370023"/>
    <lineage>
        <taxon>Eukaryota</taxon>
        <taxon>Metazoa</taxon>
        <taxon>Ecdysozoa</taxon>
        <taxon>Arthropoda</taxon>
        <taxon>Hexapoda</taxon>
        <taxon>Insecta</taxon>
        <taxon>Pterygota</taxon>
        <taxon>Neoptera</taxon>
        <taxon>Endopterygota</taxon>
        <taxon>Diptera</taxon>
        <taxon>Nematocera</taxon>
        <taxon>Culicoidea</taxon>
        <taxon>Chaoboridae</taxon>
        <taxon>Corethrella</taxon>
    </lineage>
</organism>
<evidence type="ECO:0000256" key="7">
    <source>
        <dbReference type="ARBA" id="ARBA00023295"/>
    </source>
</evidence>
<dbReference type="PANTHER" id="PTHR10357:SF234">
    <property type="entry name" value="MALTASE A2-RELATED"/>
    <property type="match status" value="1"/>
</dbReference>
<evidence type="ECO:0000259" key="10">
    <source>
        <dbReference type="SMART" id="SM00642"/>
    </source>
</evidence>
<reference evidence="11" key="1">
    <citation type="journal article" date="2014" name="Insect Biochem. Mol. Biol.">
        <title>An insight into the sialome of the frog biting fly, Corethrella appendiculata.</title>
        <authorList>
            <person name="Ribeiro J.M.C."/>
            <person name="Chagas A.C."/>
            <person name="Pham V.M."/>
            <person name="Lounibos L.P."/>
            <person name="Calvo E."/>
        </authorList>
    </citation>
    <scope>NUCLEOTIDE SEQUENCE</scope>
    <source>
        <tissue evidence="11">Salivary glands</tissue>
    </source>
</reference>
<evidence type="ECO:0000256" key="3">
    <source>
        <dbReference type="ARBA" id="ARBA00012741"/>
    </source>
</evidence>
<protein>
    <recommendedName>
        <fullName evidence="3">alpha-glucosidase</fullName>
        <ecNumber evidence="3">3.2.1.20</ecNumber>
    </recommendedName>
</protein>
<keyword evidence="8" id="KW-1133">Transmembrane helix</keyword>
<dbReference type="InterPro" id="IPR006047">
    <property type="entry name" value="GH13_cat_dom"/>
</dbReference>
<dbReference type="PANTHER" id="PTHR10357">
    <property type="entry name" value="ALPHA-AMYLASE FAMILY MEMBER"/>
    <property type="match status" value="1"/>
</dbReference>
<keyword evidence="8" id="KW-0812">Transmembrane</keyword>
<dbReference type="SUPFAM" id="SSF51445">
    <property type="entry name" value="(Trans)glycosidases"/>
    <property type="match status" value="1"/>
</dbReference>
<dbReference type="InterPro" id="IPR017853">
    <property type="entry name" value="GH"/>
</dbReference>
<dbReference type="Pfam" id="PF00128">
    <property type="entry name" value="Alpha-amylase"/>
    <property type="match status" value="1"/>
</dbReference>
<dbReference type="FunFam" id="3.90.400.10:FF:000001">
    <property type="entry name" value="Maltase A3, isoform A"/>
    <property type="match status" value="1"/>
</dbReference>
<dbReference type="GO" id="GO:0005975">
    <property type="term" value="P:carbohydrate metabolic process"/>
    <property type="evidence" value="ECO:0007669"/>
    <property type="project" value="InterPro"/>
</dbReference>
<evidence type="ECO:0000256" key="1">
    <source>
        <dbReference type="ARBA" id="ARBA00001657"/>
    </source>
</evidence>
<evidence type="ECO:0000313" key="11">
    <source>
        <dbReference type="EMBL" id="JAB57679.1"/>
    </source>
</evidence>
<evidence type="ECO:0000256" key="4">
    <source>
        <dbReference type="ARBA" id="ARBA00022729"/>
    </source>
</evidence>
<dbReference type="CDD" id="cd11328">
    <property type="entry name" value="AmyAc_maltase"/>
    <property type="match status" value="1"/>
</dbReference>
<dbReference type="InterPro" id="IPR045857">
    <property type="entry name" value="O16G_dom_2"/>
</dbReference>
<dbReference type="SMART" id="SM00642">
    <property type="entry name" value="Aamy"/>
    <property type="match status" value="1"/>
</dbReference>
<keyword evidence="5" id="KW-0378">Hydrolase</keyword>
<dbReference type="GO" id="GO:0004558">
    <property type="term" value="F:alpha-1,4-glucosidase activity"/>
    <property type="evidence" value="ECO:0007669"/>
    <property type="project" value="UniProtKB-EC"/>
</dbReference>
<feature type="chain" id="PRO_5004659378" description="alpha-glucosidase" evidence="9">
    <location>
        <begin position="20"/>
        <end position="600"/>
    </location>
</feature>
<evidence type="ECO:0000256" key="2">
    <source>
        <dbReference type="ARBA" id="ARBA00008061"/>
    </source>
</evidence>
<feature type="transmembrane region" description="Helical" evidence="8">
    <location>
        <begin position="571"/>
        <end position="597"/>
    </location>
</feature>
<feature type="domain" description="Glycosyl hydrolase family 13 catalytic" evidence="10">
    <location>
        <begin position="32"/>
        <end position="432"/>
    </location>
</feature>
<keyword evidence="8" id="KW-0472">Membrane</keyword>
<evidence type="ECO:0000256" key="9">
    <source>
        <dbReference type="SAM" id="SignalP"/>
    </source>
</evidence>
<evidence type="ECO:0000256" key="5">
    <source>
        <dbReference type="ARBA" id="ARBA00022801"/>
    </source>
</evidence>
<sequence>MMFINSLTVFFAIIYFVAAADKIWWEKAGFYQIYPRSFKDSNGDGIGDLKGIIEKLPYLKEIGITAYWLSPIYKSPMADFGYDISDFRDIQPEYGTMADFEALVKRSKELGLRVILDFVPNHSSDEHEWFKKSVDGIPPYKDYYVWNDGKVNPDGGRRLPPSNWLAAFRGSAWEWNEKRNQYYLHQFHKKQPDLDYRNPAVVEEMKNVLRFWLDKGIDGFRIDAITWLFEIPKEADGSYKDEPLSGFTEDKDDPAYLNHIYTQDRDETIEMSYQWREVLKDYQKEKGGDERVLMTESWSDLKVVKKFFGDGKDRVGAQMPFNFQIILNINEKSTAADFKRVIDSFIEITPKGQSANWVLGNHDKNRVANRIGMNRIDLLAMIELSLPGASVTYNGEEIGMTDVWISWEDSRDPQACNSNPQIYDKISRDPARTPFQWDDSTSAGFSTNATTWLPVAKNYKEVNVKVEEAAAKSHLKIFKQLIALRQQNTFIYGTLTTHASNNVLVLVRQLAGEPTYITLANMANAEVTIDATTFEKNLKSELLYEVVDLNSAHQRGHSIDSKKVVLKANEAFILVSGARAIFSSFLILVINLVVACYKCV</sequence>
<dbReference type="Gene3D" id="3.20.20.80">
    <property type="entry name" value="Glycosidases"/>
    <property type="match status" value="1"/>
</dbReference>
<name>U5EJL5_9DIPT</name>
<keyword evidence="6" id="KW-0325">Glycoprotein</keyword>
<accession>U5EJL5</accession>
<dbReference type="Gene3D" id="3.90.400.10">
    <property type="entry name" value="Oligo-1,6-glucosidase, Domain 2"/>
    <property type="match status" value="1"/>
</dbReference>
<dbReference type="AlphaFoldDB" id="U5EJL5"/>
<evidence type="ECO:0000256" key="6">
    <source>
        <dbReference type="ARBA" id="ARBA00023180"/>
    </source>
</evidence>
<evidence type="ECO:0000256" key="8">
    <source>
        <dbReference type="SAM" id="Phobius"/>
    </source>
</evidence>
<keyword evidence="4 9" id="KW-0732">Signal</keyword>
<feature type="signal peptide" evidence="9">
    <location>
        <begin position="1"/>
        <end position="19"/>
    </location>
</feature>
<comment type="similarity">
    <text evidence="2">Belongs to the glycosyl hydrolase 13 family.</text>
</comment>